<dbReference type="InterPro" id="IPR006680">
    <property type="entry name" value="Amidohydro-rel"/>
</dbReference>
<evidence type="ECO:0000313" key="11">
    <source>
        <dbReference type="Proteomes" id="UP001238096"/>
    </source>
</evidence>
<accession>A0ABY9LHZ2</accession>
<evidence type="ECO:0000256" key="1">
    <source>
        <dbReference type="ARBA" id="ARBA00004984"/>
    </source>
</evidence>
<evidence type="ECO:0000313" key="10">
    <source>
        <dbReference type="EMBL" id="WMB28405.1"/>
    </source>
</evidence>
<dbReference type="PANTHER" id="PTHR11271">
    <property type="entry name" value="GUANINE DEAMINASE"/>
    <property type="match status" value="1"/>
</dbReference>
<sequence length="452" mass="50701">MKSLFKGSLFHTPSYGKMEFIEDALIEVNPNGIIEKLVRKEDSNYNQLLKEARQDGLVEELKAGQYFLPGFIDLHVHAPQWPQVGVSLDDPLNIWLDECTFPLEASYKDIEFAKTVYQDLVKTLLARGTTTVLYFATIHNEASLELAKICAHKGQRAFVGKVVMDDKNTCPDFYRDESTEIALANTEKFIKDVRQLAKNVKQGVYPVVTPRFVPSCTDEALRGLGQIAQKYDVHVQSHCSEGDWQDNFVKERFGKRDAEVLESFGLLRKKSVMAHCNFLDEVGADIFIKNHTAIGHCPLSNSYFANAVLPVKRLKERGVTIGLGTDISAGFTPSLYDNLRHAVVSSRMLEDGVDPAKSPQERGLASSRISALEAFYLATRGGGEALDIPVGTFEVGQICDLQVIDMSIDHNKLDQFNIFIKPQQILEKILYLTTPENIRKVYVQGQLVHSRD</sequence>
<dbReference type="PANTHER" id="PTHR11271:SF6">
    <property type="entry name" value="GUANINE DEAMINASE"/>
    <property type="match status" value="1"/>
</dbReference>
<keyword evidence="6 8" id="KW-0862">Zinc</keyword>
<reference evidence="11" key="1">
    <citation type="submission" date="2022-10" db="EMBL/GenBank/DDBJ databases">
        <title>Streptococcus didelphis as causative of fatal infections in opossums (Didelphis albiventris).</title>
        <authorList>
            <person name="Breyer G.M."/>
            <person name="Da Silva M.E.R.J."/>
            <person name="Siqueira F.M."/>
        </authorList>
    </citation>
    <scope>NUCLEOTIDE SEQUENCE [LARGE SCALE GENOMIC DNA]</scope>
    <source>
        <strain evidence="11">LBVP101/21</strain>
    </source>
</reference>
<protein>
    <recommendedName>
        <fullName evidence="3 7">Guanine deaminase</fullName>
        <shortName evidence="8">Guanase</shortName>
        <ecNumber evidence="3 7">3.5.4.3</ecNumber>
    </recommendedName>
    <alternativeName>
        <fullName evidence="8">Guanine aminohydrolase</fullName>
    </alternativeName>
</protein>
<gene>
    <name evidence="10" type="primary">guaD</name>
    <name evidence="10" type="ORF">N1496_01955</name>
</gene>
<dbReference type="GO" id="GO:0008892">
    <property type="term" value="F:guanine deaminase activity"/>
    <property type="evidence" value="ECO:0007669"/>
    <property type="project" value="UniProtKB-EC"/>
</dbReference>
<organism evidence="10 11">
    <name type="scientific">Streptococcus didelphis</name>
    <dbReference type="NCBI Taxonomy" id="102886"/>
    <lineage>
        <taxon>Bacteria</taxon>
        <taxon>Bacillati</taxon>
        <taxon>Bacillota</taxon>
        <taxon>Bacilli</taxon>
        <taxon>Lactobacillales</taxon>
        <taxon>Streptococcaceae</taxon>
        <taxon>Streptococcus</taxon>
    </lineage>
</organism>
<dbReference type="InterPro" id="IPR032466">
    <property type="entry name" value="Metal_Hydrolase"/>
</dbReference>
<keyword evidence="5 8" id="KW-0378">Hydrolase</keyword>
<dbReference type="InterPro" id="IPR051607">
    <property type="entry name" value="Metallo-dep_hydrolases"/>
</dbReference>
<dbReference type="EMBL" id="CP110509">
    <property type="protein sequence ID" value="WMB28405.1"/>
    <property type="molecule type" value="Genomic_DNA"/>
</dbReference>
<dbReference type="SUPFAM" id="SSF51556">
    <property type="entry name" value="Metallo-dependent hydrolases"/>
    <property type="match status" value="1"/>
</dbReference>
<evidence type="ECO:0000256" key="5">
    <source>
        <dbReference type="ARBA" id="ARBA00022801"/>
    </source>
</evidence>
<evidence type="ECO:0000256" key="4">
    <source>
        <dbReference type="ARBA" id="ARBA00022723"/>
    </source>
</evidence>
<keyword evidence="11" id="KW-1185">Reference proteome</keyword>
<dbReference type="EC" id="3.5.4.3" evidence="3 7"/>
<dbReference type="InterPro" id="IPR014311">
    <property type="entry name" value="Guanine_deaminase"/>
</dbReference>
<dbReference type="RefSeq" id="WP_018365755.1">
    <property type="nucleotide sequence ID" value="NZ_CP110509.1"/>
</dbReference>
<evidence type="ECO:0000256" key="8">
    <source>
        <dbReference type="RuleBase" id="RU366009"/>
    </source>
</evidence>
<comment type="pathway">
    <text evidence="1 8">Purine metabolism; guanine degradation; xanthine from guanine: step 1/1.</text>
</comment>
<comment type="catalytic activity">
    <reaction evidence="8">
        <text>guanine + H2O + H(+) = xanthine + NH4(+)</text>
        <dbReference type="Rhea" id="RHEA:14665"/>
        <dbReference type="ChEBI" id="CHEBI:15377"/>
        <dbReference type="ChEBI" id="CHEBI:15378"/>
        <dbReference type="ChEBI" id="CHEBI:16235"/>
        <dbReference type="ChEBI" id="CHEBI:17712"/>
        <dbReference type="ChEBI" id="CHEBI:28938"/>
        <dbReference type="EC" id="3.5.4.3"/>
    </reaction>
</comment>
<evidence type="ECO:0000256" key="2">
    <source>
        <dbReference type="ARBA" id="ARBA00006745"/>
    </source>
</evidence>
<dbReference type="SUPFAM" id="SSF51338">
    <property type="entry name" value="Composite domain of metallo-dependent hydrolases"/>
    <property type="match status" value="1"/>
</dbReference>
<dbReference type="Proteomes" id="UP001238096">
    <property type="component" value="Chromosome"/>
</dbReference>
<dbReference type="Gene3D" id="2.30.40.10">
    <property type="entry name" value="Urease, subunit C, domain 1"/>
    <property type="match status" value="1"/>
</dbReference>
<dbReference type="Gene3D" id="3.20.20.140">
    <property type="entry name" value="Metal-dependent hydrolases"/>
    <property type="match status" value="1"/>
</dbReference>
<dbReference type="NCBIfam" id="TIGR02967">
    <property type="entry name" value="guan_deamin"/>
    <property type="match status" value="1"/>
</dbReference>
<feature type="domain" description="Amidohydrolase-related" evidence="9">
    <location>
        <begin position="68"/>
        <end position="448"/>
    </location>
</feature>
<evidence type="ECO:0000256" key="3">
    <source>
        <dbReference type="ARBA" id="ARBA00012781"/>
    </source>
</evidence>
<comment type="cofactor">
    <cofactor evidence="8">
        <name>Zn(2+)</name>
        <dbReference type="ChEBI" id="CHEBI:29105"/>
    </cofactor>
    <text evidence="8">Binds 1 zinc ion per subunit.</text>
</comment>
<evidence type="ECO:0000259" key="9">
    <source>
        <dbReference type="Pfam" id="PF01979"/>
    </source>
</evidence>
<comment type="similarity">
    <text evidence="2 8">Belongs to the metallo-dependent hydrolases superfamily. ATZ/TRZ family.</text>
</comment>
<dbReference type="InterPro" id="IPR011059">
    <property type="entry name" value="Metal-dep_hydrolase_composite"/>
</dbReference>
<keyword evidence="4 8" id="KW-0479">Metal-binding</keyword>
<name>A0ABY9LHZ2_9STRE</name>
<evidence type="ECO:0000256" key="6">
    <source>
        <dbReference type="ARBA" id="ARBA00022833"/>
    </source>
</evidence>
<comment type="function">
    <text evidence="8">Catalyzes the hydrolytic deamination of guanine, producing xanthine and ammonia.</text>
</comment>
<evidence type="ECO:0000256" key="7">
    <source>
        <dbReference type="NCBIfam" id="TIGR02967"/>
    </source>
</evidence>
<dbReference type="Pfam" id="PF01979">
    <property type="entry name" value="Amidohydro_1"/>
    <property type="match status" value="1"/>
</dbReference>
<proteinExistence type="inferred from homology"/>